<evidence type="ECO:0000259" key="7">
    <source>
        <dbReference type="Pfam" id="PF14322"/>
    </source>
</evidence>
<keyword evidence="3" id="KW-0732">Signal</keyword>
<evidence type="ECO:0000313" key="8">
    <source>
        <dbReference type="EMBL" id="MEN7550688.1"/>
    </source>
</evidence>
<evidence type="ECO:0000256" key="3">
    <source>
        <dbReference type="ARBA" id="ARBA00022729"/>
    </source>
</evidence>
<accession>A0AAW9S9W7</accession>
<organism evidence="8 9">
    <name type="scientific">Rapidithrix thailandica</name>
    <dbReference type="NCBI Taxonomy" id="413964"/>
    <lineage>
        <taxon>Bacteria</taxon>
        <taxon>Pseudomonadati</taxon>
        <taxon>Bacteroidota</taxon>
        <taxon>Cytophagia</taxon>
        <taxon>Cytophagales</taxon>
        <taxon>Flammeovirgaceae</taxon>
        <taxon>Rapidithrix</taxon>
    </lineage>
</organism>
<keyword evidence="4" id="KW-0472">Membrane</keyword>
<dbReference type="InterPro" id="IPR012944">
    <property type="entry name" value="SusD_RagB_dom"/>
</dbReference>
<comment type="similarity">
    <text evidence="2">Belongs to the SusD family.</text>
</comment>
<dbReference type="InterPro" id="IPR011990">
    <property type="entry name" value="TPR-like_helical_dom_sf"/>
</dbReference>
<comment type="caution">
    <text evidence="8">The sequence shown here is derived from an EMBL/GenBank/DDBJ whole genome shotgun (WGS) entry which is preliminary data.</text>
</comment>
<evidence type="ECO:0000256" key="4">
    <source>
        <dbReference type="ARBA" id="ARBA00023136"/>
    </source>
</evidence>
<protein>
    <submittedName>
        <fullName evidence="8">RagB/SusD family nutrient uptake outer membrane protein</fullName>
    </submittedName>
</protein>
<dbReference type="Pfam" id="PF14322">
    <property type="entry name" value="SusD-like_3"/>
    <property type="match status" value="1"/>
</dbReference>
<evidence type="ECO:0000256" key="1">
    <source>
        <dbReference type="ARBA" id="ARBA00004442"/>
    </source>
</evidence>
<dbReference type="InterPro" id="IPR033985">
    <property type="entry name" value="SusD-like_N"/>
</dbReference>
<evidence type="ECO:0000259" key="6">
    <source>
        <dbReference type="Pfam" id="PF07980"/>
    </source>
</evidence>
<proteinExistence type="inferred from homology"/>
<dbReference type="EMBL" id="JBDKWZ010000016">
    <property type="protein sequence ID" value="MEN7550688.1"/>
    <property type="molecule type" value="Genomic_DNA"/>
</dbReference>
<comment type="subcellular location">
    <subcellularLocation>
        <location evidence="1">Cell outer membrane</location>
    </subcellularLocation>
</comment>
<feature type="domain" description="RagB/SusD" evidence="6">
    <location>
        <begin position="289"/>
        <end position="590"/>
    </location>
</feature>
<gene>
    <name evidence="8" type="ORF">AAG747_22400</name>
</gene>
<evidence type="ECO:0000313" key="9">
    <source>
        <dbReference type="Proteomes" id="UP001403385"/>
    </source>
</evidence>
<keyword evidence="5" id="KW-0998">Cell outer membrane</keyword>
<reference evidence="8 9" key="1">
    <citation type="submission" date="2024-04" db="EMBL/GenBank/DDBJ databases">
        <title>Novel genus in family Flammeovirgaceae.</title>
        <authorList>
            <person name="Nguyen T.H."/>
            <person name="Vuong T.Q."/>
            <person name="Le H."/>
            <person name="Kim S.-G."/>
        </authorList>
    </citation>
    <scope>NUCLEOTIDE SEQUENCE [LARGE SCALE GENOMIC DNA]</scope>
    <source>
        <strain evidence="8 9">JCM 23209</strain>
    </source>
</reference>
<evidence type="ECO:0000256" key="2">
    <source>
        <dbReference type="ARBA" id="ARBA00006275"/>
    </source>
</evidence>
<dbReference type="Pfam" id="PF07980">
    <property type="entry name" value="SusD_RagB"/>
    <property type="match status" value="1"/>
</dbReference>
<sequence length="590" mass="67274">MKTLIYIIVLSVFAGILGACNNEFMERYPTTAVTPENFFSTPADLETYSNGFYGQLSLKYNDLGSDNISHYNSGTTTIERVMRGEIDPTTVGDWNWGDLRNINFMLENARKVSGEAGEINHYMGIARFFRAWFYYEKVKTYGNVPWYPRTIQTDDEDLLYKAQDPREVVVDSILADLDFAVEHIRSDQHNTQVSKWAALSLLARVALQEGTYRKYHTELGLDDATSFLQKAATAAQTIMEEGGYSLDPDYGSLFRSVNLSGSRETILFVDYDKDLDKRHNSQTVFDYEYALSRSLVDTYLKKSDGKPFTSVPDNEEATLHEIFNDRDPRLMNTVMQPGFTIPGSSNPYRMKPFLGGYIQIKFFPPGEDHIGWDLTYTDLPVFRYAETLLIYAEAKAELGTLTQEDLDKSVNLLRQRVEMPAMDLATVQSEMDPVLEQRYFNVTGPQKGAILEIRRERRVELACEGFRLGDLMRWKLGKLLEKEPEGMYVEGLGAMDVTGDGVDDIAILESSDKTGPIDGLPNKDDLSLYFLKDDSGKLTSFYLEFGDHGHIRFTRNLDLSKKFIEPKYYYLPISETQMLLNPNLEQSIGW</sequence>
<dbReference type="PROSITE" id="PS51257">
    <property type="entry name" value="PROKAR_LIPOPROTEIN"/>
    <property type="match status" value="1"/>
</dbReference>
<dbReference type="RefSeq" id="WP_346823470.1">
    <property type="nucleotide sequence ID" value="NZ_JBDKWZ010000016.1"/>
</dbReference>
<dbReference type="Proteomes" id="UP001403385">
    <property type="component" value="Unassembled WGS sequence"/>
</dbReference>
<feature type="domain" description="SusD-like N-terminal" evidence="7">
    <location>
        <begin position="98"/>
        <end position="207"/>
    </location>
</feature>
<keyword evidence="9" id="KW-1185">Reference proteome</keyword>
<dbReference type="Gene3D" id="1.25.40.390">
    <property type="match status" value="1"/>
</dbReference>
<dbReference type="SUPFAM" id="SSF48452">
    <property type="entry name" value="TPR-like"/>
    <property type="match status" value="1"/>
</dbReference>
<evidence type="ECO:0000256" key="5">
    <source>
        <dbReference type="ARBA" id="ARBA00023237"/>
    </source>
</evidence>
<dbReference type="AlphaFoldDB" id="A0AAW9S9W7"/>
<name>A0AAW9S9W7_9BACT</name>
<dbReference type="GO" id="GO:0009279">
    <property type="term" value="C:cell outer membrane"/>
    <property type="evidence" value="ECO:0007669"/>
    <property type="project" value="UniProtKB-SubCell"/>
</dbReference>